<dbReference type="AlphaFoldDB" id="A0A2S9IN17"/>
<dbReference type="InterPro" id="IPR039420">
    <property type="entry name" value="WalR-like"/>
</dbReference>
<name>A0A2S9IN17_9HYPH</name>
<keyword evidence="6" id="KW-1185">Reference proteome</keyword>
<evidence type="ECO:0000259" key="4">
    <source>
        <dbReference type="SMART" id="SM00421"/>
    </source>
</evidence>
<evidence type="ECO:0000313" key="6">
    <source>
        <dbReference type="Proteomes" id="UP000239434"/>
    </source>
</evidence>
<keyword evidence="3" id="KW-0804">Transcription</keyword>
<evidence type="ECO:0000256" key="3">
    <source>
        <dbReference type="ARBA" id="ARBA00023163"/>
    </source>
</evidence>
<dbReference type="Gene3D" id="1.10.10.10">
    <property type="entry name" value="Winged helix-like DNA-binding domain superfamily/Winged helix DNA-binding domain"/>
    <property type="match status" value="1"/>
</dbReference>
<dbReference type="SMART" id="SM00421">
    <property type="entry name" value="HTH_LUXR"/>
    <property type="match status" value="1"/>
</dbReference>
<comment type="caution">
    <text evidence="5">The sequence shown here is derived from an EMBL/GenBank/DDBJ whole genome shotgun (WGS) entry which is preliminary data.</text>
</comment>
<evidence type="ECO:0000256" key="1">
    <source>
        <dbReference type="ARBA" id="ARBA00023015"/>
    </source>
</evidence>
<dbReference type="InterPro" id="IPR016032">
    <property type="entry name" value="Sig_transdc_resp-reg_C-effctor"/>
</dbReference>
<dbReference type="EMBL" id="PVBR01000015">
    <property type="protein sequence ID" value="PRD41916.1"/>
    <property type="molecule type" value="Genomic_DNA"/>
</dbReference>
<evidence type="ECO:0000313" key="5">
    <source>
        <dbReference type="EMBL" id="PRD41916.1"/>
    </source>
</evidence>
<dbReference type="PRINTS" id="PR00038">
    <property type="entry name" value="HTHLUXR"/>
</dbReference>
<gene>
    <name evidence="5" type="ORF">C5748_18655</name>
</gene>
<dbReference type="InterPro" id="IPR000792">
    <property type="entry name" value="Tscrpt_reg_LuxR_C"/>
</dbReference>
<feature type="domain" description="HTH luxR-type" evidence="4">
    <location>
        <begin position="314"/>
        <end position="371"/>
    </location>
</feature>
<dbReference type="RefSeq" id="WP_105743448.1">
    <property type="nucleotide sequence ID" value="NZ_PVBR01000015.1"/>
</dbReference>
<dbReference type="Proteomes" id="UP000239434">
    <property type="component" value="Unassembled WGS sequence"/>
</dbReference>
<dbReference type="GO" id="GO:0006355">
    <property type="term" value="P:regulation of DNA-templated transcription"/>
    <property type="evidence" value="ECO:0007669"/>
    <property type="project" value="InterPro"/>
</dbReference>
<proteinExistence type="predicted"/>
<protein>
    <recommendedName>
        <fullName evidence="4">HTH luxR-type domain-containing protein</fullName>
    </recommendedName>
</protein>
<accession>A0A2S9IN17</accession>
<sequence>MKAGQVLRAVQAIYGCLAEDGDERNFLDALRASVGAEHVVLHRFSDTDVAQSWTCSRLAGIDPRIFEYIAESDDFGAVMGQLRPGPTIRMSSLMSPKELENTPIYQDIIRPLNGGLASVALRRDGTEIVSAIACRSAAKDRDFDDGDLTVMDMLMPHIVMASRIARRIANLQRAASSTYQILNAMSDAVVVLDREFRPLYLNKRAEMIARDAAGLKISRDGVSATANKENARLQAAIRVAAGLDENRNDLEDTANRSTFAQMRLAISSVPGRLPFIVSAVPGSAILGDQRVSAILLIVDPEKSRNLSLIEMRTQYGLTQREAELTALLCRGARIAEAASHLGISVGTARQYLKVVFEKVGVNRQIDLVRLVGSIAA</sequence>
<dbReference type="GO" id="GO:0003677">
    <property type="term" value="F:DNA binding"/>
    <property type="evidence" value="ECO:0007669"/>
    <property type="project" value="UniProtKB-KW"/>
</dbReference>
<dbReference type="PANTHER" id="PTHR43214:SF41">
    <property type="entry name" value="NITRATE_NITRITE RESPONSE REGULATOR PROTEIN NARP"/>
    <property type="match status" value="1"/>
</dbReference>
<dbReference type="InterPro" id="IPR036388">
    <property type="entry name" value="WH-like_DNA-bd_sf"/>
</dbReference>
<reference evidence="5 6" key="1">
    <citation type="submission" date="2018-02" db="EMBL/GenBank/DDBJ databases">
        <title>The draft genome of Phyllobacterium sp. 1N-3.</title>
        <authorList>
            <person name="Liu L."/>
            <person name="Li L."/>
            <person name="Zhang X."/>
            <person name="Wang T."/>
            <person name="Liang L."/>
        </authorList>
    </citation>
    <scope>NUCLEOTIDE SEQUENCE [LARGE SCALE GENOMIC DNA]</scope>
    <source>
        <strain evidence="5 6">1N-3</strain>
    </source>
</reference>
<keyword evidence="2" id="KW-0238">DNA-binding</keyword>
<organism evidence="5 6">
    <name type="scientific">Phyllobacterium phragmitis</name>
    <dbReference type="NCBI Taxonomy" id="2670329"/>
    <lineage>
        <taxon>Bacteria</taxon>
        <taxon>Pseudomonadati</taxon>
        <taxon>Pseudomonadota</taxon>
        <taxon>Alphaproteobacteria</taxon>
        <taxon>Hyphomicrobiales</taxon>
        <taxon>Phyllobacteriaceae</taxon>
        <taxon>Phyllobacterium</taxon>
    </lineage>
</organism>
<dbReference type="SUPFAM" id="SSF46894">
    <property type="entry name" value="C-terminal effector domain of the bipartite response regulators"/>
    <property type="match status" value="1"/>
</dbReference>
<keyword evidence="1" id="KW-0805">Transcription regulation</keyword>
<dbReference type="PANTHER" id="PTHR43214">
    <property type="entry name" value="TWO-COMPONENT RESPONSE REGULATOR"/>
    <property type="match status" value="1"/>
</dbReference>
<evidence type="ECO:0000256" key="2">
    <source>
        <dbReference type="ARBA" id="ARBA00023125"/>
    </source>
</evidence>